<dbReference type="EMBL" id="JAECSB010000102">
    <property type="protein sequence ID" value="MBH5147701.1"/>
    <property type="molecule type" value="Genomic_DNA"/>
</dbReference>
<feature type="compositionally biased region" description="Low complexity" evidence="1">
    <location>
        <begin position="221"/>
        <end position="235"/>
    </location>
</feature>
<organism evidence="3 4">
    <name type="scientific">Rhodococcus erythropolis</name>
    <name type="common">Arthrobacter picolinophilus</name>
    <dbReference type="NCBI Taxonomy" id="1833"/>
    <lineage>
        <taxon>Bacteria</taxon>
        <taxon>Bacillati</taxon>
        <taxon>Actinomycetota</taxon>
        <taxon>Actinomycetes</taxon>
        <taxon>Mycobacteriales</taxon>
        <taxon>Nocardiaceae</taxon>
        <taxon>Rhodococcus</taxon>
        <taxon>Rhodococcus erythropolis group</taxon>
    </lineage>
</organism>
<dbReference type="Proteomes" id="UP000627573">
    <property type="component" value="Unassembled WGS sequence"/>
</dbReference>
<feature type="compositionally biased region" description="Pro residues" evidence="1">
    <location>
        <begin position="211"/>
        <end position="220"/>
    </location>
</feature>
<dbReference type="Pfam" id="PF11303">
    <property type="entry name" value="DUF3105"/>
    <property type="match status" value="1"/>
</dbReference>
<evidence type="ECO:0000313" key="4">
    <source>
        <dbReference type="Proteomes" id="UP000627573"/>
    </source>
</evidence>
<keyword evidence="4" id="KW-1185">Reference proteome</keyword>
<keyword evidence="2" id="KW-0812">Transmembrane</keyword>
<comment type="caution">
    <text evidence="3">The sequence shown here is derived from an EMBL/GenBank/DDBJ whole genome shotgun (WGS) entry which is preliminary data.</text>
</comment>
<evidence type="ECO:0000313" key="3">
    <source>
        <dbReference type="EMBL" id="MBH5147701.1"/>
    </source>
</evidence>
<protein>
    <submittedName>
        <fullName evidence="3">DUF3105 domain-containing protein</fullName>
    </submittedName>
</protein>
<keyword evidence="2" id="KW-1133">Transmembrane helix</keyword>
<feature type="transmembrane region" description="Helical" evidence="2">
    <location>
        <begin position="12"/>
        <end position="31"/>
    </location>
</feature>
<name>A0A8I1A5Z9_RHOER</name>
<evidence type="ECO:0000256" key="2">
    <source>
        <dbReference type="SAM" id="Phobius"/>
    </source>
</evidence>
<evidence type="ECO:0000256" key="1">
    <source>
        <dbReference type="SAM" id="MobiDB-lite"/>
    </source>
</evidence>
<accession>A0A8I1A5Z9</accession>
<dbReference type="InterPro" id="IPR021454">
    <property type="entry name" value="DUF3105"/>
</dbReference>
<sequence length="249" mass="25974">MVPGGRGFPWAISLAVLVIVGLVSVIAYNVVPRAIDKNEAQKYAPSADNPDPSTSIDGVSEIEYAAGSHIQAPQRVAYDQNPPSGGAHDQYWATCTGVVYPEPIRTENVVHSLEHGAIWVSYDPEALNSSDIDTLASRVDGEPYSLMSPFPGIGAPISLQSWGHQLKVESADDPRIAQFITALQQNPNTHPEPGASCATVPGGFDPKEPFPFDPSPPGPDAIPAADPPAAGVAPASPAPMPTAGDRGNG</sequence>
<dbReference type="AlphaFoldDB" id="A0A8I1A5Z9"/>
<proteinExistence type="predicted"/>
<keyword evidence="2" id="KW-0472">Membrane</keyword>
<reference evidence="3 4" key="1">
    <citation type="submission" date="2020-12" db="EMBL/GenBank/DDBJ databases">
        <title>Draft genome sequence of furan degrading bacterial strain FUR100.</title>
        <authorList>
            <person name="Woiski C."/>
        </authorList>
    </citation>
    <scope>NUCLEOTIDE SEQUENCE [LARGE SCALE GENOMIC DNA]</scope>
    <source>
        <strain evidence="3 4">FUR100</strain>
    </source>
</reference>
<feature type="region of interest" description="Disordered" evidence="1">
    <location>
        <begin position="185"/>
        <end position="249"/>
    </location>
</feature>
<gene>
    <name evidence="3" type="ORF">I3517_34405</name>
</gene>